<name>A0A317PGY2_9HYPH</name>
<feature type="transmembrane region" description="Helical" evidence="1">
    <location>
        <begin position="37"/>
        <end position="55"/>
    </location>
</feature>
<dbReference type="AlphaFoldDB" id="A0A317PGY2"/>
<evidence type="ECO:0000256" key="1">
    <source>
        <dbReference type="SAM" id="Phobius"/>
    </source>
</evidence>
<comment type="caution">
    <text evidence="2">The sequence shown here is derived from an EMBL/GenBank/DDBJ whole genome shotgun (WGS) entry which is preliminary data.</text>
</comment>
<feature type="transmembrane region" description="Helical" evidence="1">
    <location>
        <begin position="12"/>
        <end position="31"/>
    </location>
</feature>
<gene>
    <name evidence="2" type="ORF">DFR52_105120</name>
</gene>
<sequence>MSFRSINQRLLVPAAQGLMIFGIISLCQPWSVFLHNYGVTMTLFGLIAFMITSKIEPDPEVEESYIEDSLDVLEINDHASKNGSKTAGSH</sequence>
<dbReference type="Proteomes" id="UP000246352">
    <property type="component" value="Unassembled WGS sequence"/>
</dbReference>
<keyword evidence="1" id="KW-1133">Transmembrane helix</keyword>
<keyword evidence="1" id="KW-0472">Membrane</keyword>
<accession>A0A317PGY2</accession>
<keyword evidence="1" id="KW-0812">Transmembrane</keyword>
<organism evidence="2 3">
    <name type="scientific">Hoeflea marina</name>
    <dbReference type="NCBI Taxonomy" id="274592"/>
    <lineage>
        <taxon>Bacteria</taxon>
        <taxon>Pseudomonadati</taxon>
        <taxon>Pseudomonadota</taxon>
        <taxon>Alphaproteobacteria</taxon>
        <taxon>Hyphomicrobiales</taxon>
        <taxon>Rhizobiaceae</taxon>
        <taxon>Hoeflea</taxon>
    </lineage>
</organism>
<evidence type="ECO:0000313" key="3">
    <source>
        <dbReference type="Proteomes" id="UP000246352"/>
    </source>
</evidence>
<protein>
    <submittedName>
        <fullName evidence="2">Uncharacterized protein</fullName>
    </submittedName>
</protein>
<reference evidence="2 3" key="1">
    <citation type="submission" date="2018-05" db="EMBL/GenBank/DDBJ databases">
        <title>Genomic Encyclopedia of Type Strains, Phase IV (KMG-IV): sequencing the most valuable type-strain genomes for metagenomic binning, comparative biology and taxonomic classification.</title>
        <authorList>
            <person name="Goeker M."/>
        </authorList>
    </citation>
    <scope>NUCLEOTIDE SEQUENCE [LARGE SCALE GENOMIC DNA]</scope>
    <source>
        <strain evidence="2 3">DSM 16791</strain>
    </source>
</reference>
<proteinExistence type="predicted"/>
<dbReference type="EMBL" id="QGTR01000005">
    <property type="protein sequence ID" value="PWV98141.1"/>
    <property type="molecule type" value="Genomic_DNA"/>
</dbReference>
<evidence type="ECO:0000313" key="2">
    <source>
        <dbReference type="EMBL" id="PWV98141.1"/>
    </source>
</evidence>
<keyword evidence="3" id="KW-1185">Reference proteome</keyword>